<evidence type="ECO:0000256" key="4">
    <source>
        <dbReference type="ARBA" id="ARBA00022989"/>
    </source>
</evidence>
<evidence type="ECO:0000256" key="2">
    <source>
        <dbReference type="ARBA" id="ARBA00009877"/>
    </source>
</evidence>
<proteinExistence type="inferred from homology"/>
<comment type="similarity">
    <text evidence="2">Belongs to the OXA1/ALB3/YidC family.</text>
</comment>
<feature type="transmembrane region" description="Helical" evidence="6">
    <location>
        <begin position="64"/>
        <end position="88"/>
    </location>
</feature>
<feature type="transmembrane region" description="Helical" evidence="6">
    <location>
        <begin position="37"/>
        <end position="58"/>
    </location>
</feature>
<keyword evidence="8" id="KW-1185">Reference proteome</keyword>
<gene>
    <name evidence="7" type="ORF">CDD81_6732</name>
</gene>
<evidence type="ECO:0000313" key="7">
    <source>
        <dbReference type="EMBL" id="PHH62744.1"/>
    </source>
</evidence>
<evidence type="ECO:0000256" key="3">
    <source>
        <dbReference type="ARBA" id="ARBA00022692"/>
    </source>
</evidence>
<organism evidence="7 8">
    <name type="scientific">Ophiocordyceps australis</name>
    <dbReference type="NCBI Taxonomy" id="1399860"/>
    <lineage>
        <taxon>Eukaryota</taxon>
        <taxon>Fungi</taxon>
        <taxon>Dikarya</taxon>
        <taxon>Ascomycota</taxon>
        <taxon>Pezizomycotina</taxon>
        <taxon>Sordariomycetes</taxon>
        <taxon>Hypocreomycetidae</taxon>
        <taxon>Hypocreales</taxon>
        <taxon>Ophiocordycipitaceae</taxon>
        <taxon>Ophiocordyceps</taxon>
    </lineage>
</organism>
<reference evidence="7 8" key="1">
    <citation type="submission" date="2017-06" db="EMBL/GenBank/DDBJ databases">
        <title>Ant-infecting Ophiocordyceps genomes reveal a high diversity of potential behavioral manipulation genes and a possible major role for enterotoxins.</title>
        <authorList>
            <person name="De Bekker C."/>
            <person name="Evans H.C."/>
            <person name="Brachmann A."/>
            <person name="Hughes D.P."/>
        </authorList>
    </citation>
    <scope>NUCLEOTIDE SEQUENCE [LARGE SCALE GENOMIC DNA]</scope>
    <source>
        <strain evidence="7 8">Map64</strain>
    </source>
</reference>
<feature type="transmembrane region" description="Helical" evidence="6">
    <location>
        <begin position="142"/>
        <end position="161"/>
    </location>
</feature>
<dbReference type="InterPro" id="IPR001708">
    <property type="entry name" value="YidC/ALB3/OXA1/COX18"/>
</dbReference>
<keyword evidence="4 6" id="KW-1133">Transmembrane helix</keyword>
<keyword evidence="3 6" id="KW-0812">Transmembrane</keyword>
<feature type="transmembrane region" description="Helical" evidence="6">
    <location>
        <begin position="218"/>
        <end position="235"/>
    </location>
</feature>
<comment type="caution">
    <text evidence="7">The sequence shown here is derived from an EMBL/GenBank/DDBJ whole genome shotgun (WGS) entry which is preliminary data.</text>
</comment>
<evidence type="ECO:0000313" key="8">
    <source>
        <dbReference type="Proteomes" id="UP000226192"/>
    </source>
</evidence>
<dbReference type="Proteomes" id="UP000226192">
    <property type="component" value="Unassembled WGS sequence"/>
</dbReference>
<dbReference type="PANTHER" id="PTHR12428:SF65">
    <property type="entry name" value="CYTOCHROME C OXIDASE ASSEMBLY PROTEIN COX18, MITOCHONDRIAL"/>
    <property type="match status" value="1"/>
</dbReference>
<dbReference type="GO" id="GO:0033617">
    <property type="term" value="P:mitochondrial respiratory chain complex IV assembly"/>
    <property type="evidence" value="ECO:0007669"/>
    <property type="project" value="TreeGrafter"/>
</dbReference>
<evidence type="ECO:0000256" key="6">
    <source>
        <dbReference type="SAM" id="Phobius"/>
    </source>
</evidence>
<keyword evidence="5 6" id="KW-0472">Membrane</keyword>
<evidence type="ECO:0000256" key="1">
    <source>
        <dbReference type="ARBA" id="ARBA00004141"/>
    </source>
</evidence>
<evidence type="ECO:0000256" key="5">
    <source>
        <dbReference type="ARBA" id="ARBA00023136"/>
    </source>
</evidence>
<accession>A0A2C5Y716</accession>
<comment type="subcellular location">
    <subcellularLocation>
        <location evidence="1">Membrane</location>
        <topology evidence="1">Multi-pass membrane protein</topology>
    </subcellularLocation>
</comment>
<protein>
    <submittedName>
        <fullName evidence="7">Uncharacterized protein</fullName>
    </submittedName>
</protein>
<dbReference type="PANTHER" id="PTHR12428">
    <property type="entry name" value="OXA1"/>
    <property type="match status" value="1"/>
</dbReference>
<dbReference type="STRING" id="1399860.A0A2C5Y716"/>
<dbReference type="GO" id="GO:0032979">
    <property type="term" value="P:protein insertion into mitochondrial inner membrane from matrix"/>
    <property type="evidence" value="ECO:0007669"/>
    <property type="project" value="TreeGrafter"/>
</dbReference>
<name>A0A2C5Y716_9HYPO</name>
<dbReference type="GO" id="GO:0032977">
    <property type="term" value="F:membrane insertase activity"/>
    <property type="evidence" value="ECO:0007669"/>
    <property type="project" value="InterPro"/>
</dbReference>
<dbReference type="EMBL" id="NJET01000064">
    <property type="protein sequence ID" value="PHH62744.1"/>
    <property type="molecule type" value="Genomic_DNA"/>
</dbReference>
<dbReference type="OrthoDB" id="2148490at2759"/>
<dbReference type="GO" id="GO:0005743">
    <property type="term" value="C:mitochondrial inner membrane"/>
    <property type="evidence" value="ECO:0007669"/>
    <property type="project" value="TreeGrafter"/>
</dbReference>
<sequence>MATMISLTRRLAARNAVFTTRPLPPCRKPLARRQFHLGVSILGKSVVWTAKHISAFYHVTGIPWFIMIPLAAVAVGAVVRLPCSILYYRLRRRREELKPLIDLSCIYNRIKATRKHKNDRIAWDKEVAKLDKESRRDIYKSFGVGHWNFYLHLTVVPFVIVSEALRKLCGSPGSWLAVQLGLEKGSQGARAAVTRPLFEASLTDGGCLWFPDLTVMDPYFILPLICSIVFARQIWARMPRERLLILLGIGNKPEMTSSTTRMVLGRVLGRAIIMTPAIPLALADLPSAVMLFWISSSLVGDAISSMLRAKYQKRGIELTYKSKVKALKSYIPRDPEPTLIKQK</sequence>
<dbReference type="AlphaFoldDB" id="A0A2C5Y716"/>